<comment type="cofactor">
    <cofactor evidence="2 11">
        <name>Mg(2+)</name>
        <dbReference type="ChEBI" id="CHEBI:18420"/>
    </cofactor>
</comment>
<dbReference type="KEGG" id="ahe:Arch_1280"/>
<dbReference type="CDD" id="cd01170">
    <property type="entry name" value="THZ_kinase"/>
    <property type="match status" value="1"/>
</dbReference>
<gene>
    <name evidence="11" type="primary">thiM</name>
    <name evidence="12" type="ordered locus">Arch_1280</name>
</gene>
<dbReference type="InterPro" id="IPR029056">
    <property type="entry name" value="Ribokinase-like"/>
</dbReference>
<evidence type="ECO:0000256" key="9">
    <source>
        <dbReference type="ARBA" id="ARBA00022842"/>
    </source>
</evidence>
<dbReference type="NCBIfam" id="NF006830">
    <property type="entry name" value="PRK09355.1"/>
    <property type="match status" value="1"/>
</dbReference>
<comment type="catalytic activity">
    <reaction evidence="1 11">
        <text>5-(2-hydroxyethyl)-4-methylthiazole + ATP = 4-methyl-5-(2-phosphooxyethyl)-thiazole + ADP + H(+)</text>
        <dbReference type="Rhea" id="RHEA:24212"/>
        <dbReference type="ChEBI" id="CHEBI:15378"/>
        <dbReference type="ChEBI" id="CHEBI:17957"/>
        <dbReference type="ChEBI" id="CHEBI:30616"/>
        <dbReference type="ChEBI" id="CHEBI:58296"/>
        <dbReference type="ChEBI" id="CHEBI:456216"/>
        <dbReference type="EC" id="2.7.1.50"/>
    </reaction>
</comment>
<dbReference type="GO" id="GO:0000287">
    <property type="term" value="F:magnesium ion binding"/>
    <property type="evidence" value="ECO:0007669"/>
    <property type="project" value="UniProtKB-UniRule"/>
</dbReference>
<proteinExistence type="inferred from homology"/>
<dbReference type="STRING" id="644284.Arch_1280"/>
<dbReference type="EMBL" id="CP002045">
    <property type="protein sequence ID" value="ADH92985.1"/>
    <property type="molecule type" value="Genomic_DNA"/>
</dbReference>
<keyword evidence="10 11" id="KW-0784">Thiamine biosynthesis</keyword>
<dbReference type="HOGENOM" id="CLU_019943_0_1_11"/>
<name>D7BK05_ARCHD</name>
<evidence type="ECO:0000256" key="6">
    <source>
        <dbReference type="ARBA" id="ARBA00022741"/>
    </source>
</evidence>
<feature type="binding site" evidence="11">
    <location>
        <position position="123"/>
    </location>
    <ligand>
        <name>ATP</name>
        <dbReference type="ChEBI" id="CHEBI:30616"/>
    </ligand>
</feature>
<dbReference type="Gene3D" id="3.40.1190.20">
    <property type="match status" value="1"/>
</dbReference>
<organism evidence="12 13">
    <name type="scientific">Arcanobacterium haemolyticum (strain ATCC 9345 / DSM 20595 / CCM 5947 / CCUG 17215 / LMG 16163 / NBRC 15585 / NCTC 8452 / 11018)</name>
    <dbReference type="NCBI Taxonomy" id="644284"/>
    <lineage>
        <taxon>Bacteria</taxon>
        <taxon>Bacillati</taxon>
        <taxon>Actinomycetota</taxon>
        <taxon>Actinomycetes</taxon>
        <taxon>Actinomycetales</taxon>
        <taxon>Actinomycetaceae</taxon>
        <taxon>Arcanobacterium</taxon>
    </lineage>
</organism>
<comment type="similarity">
    <text evidence="11">Belongs to the Thz kinase family.</text>
</comment>
<dbReference type="Proteomes" id="UP000000376">
    <property type="component" value="Chromosome"/>
</dbReference>
<keyword evidence="5 11" id="KW-0479">Metal-binding</keyword>
<keyword evidence="13" id="KW-1185">Reference proteome</keyword>
<keyword evidence="9 11" id="KW-0460">Magnesium</keyword>
<evidence type="ECO:0000256" key="8">
    <source>
        <dbReference type="ARBA" id="ARBA00022840"/>
    </source>
</evidence>
<feature type="binding site" evidence="11">
    <location>
        <position position="48"/>
    </location>
    <ligand>
        <name>substrate</name>
    </ligand>
</feature>
<feature type="binding site" evidence="11">
    <location>
        <position position="195"/>
    </location>
    <ligand>
        <name>substrate</name>
    </ligand>
</feature>
<dbReference type="Pfam" id="PF02110">
    <property type="entry name" value="HK"/>
    <property type="match status" value="1"/>
</dbReference>
<dbReference type="PIRSF" id="PIRSF000513">
    <property type="entry name" value="Thz_kinase"/>
    <property type="match status" value="1"/>
</dbReference>
<dbReference type="GO" id="GO:0004417">
    <property type="term" value="F:hydroxyethylthiazole kinase activity"/>
    <property type="evidence" value="ECO:0007669"/>
    <property type="project" value="UniProtKB-UniRule"/>
</dbReference>
<dbReference type="GO" id="GO:0005524">
    <property type="term" value="F:ATP binding"/>
    <property type="evidence" value="ECO:0007669"/>
    <property type="project" value="UniProtKB-UniRule"/>
</dbReference>
<dbReference type="GO" id="GO:0009228">
    <property type="term" value="P:thiamine biosynthetic process"/>
    <property type="evidence" value="ECO:0007669"/>
    <property type="project" value="UniProtKB-KW"/>
</dbReference>
<comment type="pathway">
    <text evidence="3 11">Cofactor biosynthesis; thiamine diphosphate biosynthesis; 4-methyl-5-(2-phosphoethyl)-thiazole from 5-(2-hydroxyethyl)-4-methylthiazole: step 1/1.</text>
</comment>
<evidence type="ECO:0000313" key="13">
    <source>
        <dbReference type="Proteomes" id="UP000000376"/>
    </source>
</evidence>
<sequence length="267" mass="27358">MSDSYTHAIIAAWRTTTHNHPLVQCLTNTVVQQFTANVLLAAGCAPAMVDAPDETREFAGIASAILINVGTIAPAQQLAMLQAADSANRAGTPWVLDPVAVGALSVRTSLAHQLLEYKPAVIRGNASEIIALAGGEGGRGTDATDDVAAAEPAARSLAQQLGAIVAVSGKEDFITDGINDRRCNNGHEWLTLVTGAGCSLGALIAGYVGASPREDWLDAVTAAHVVMGIAAQRAAESAQGPGTFAASLVDAIYNTAAETFESLALVS</sequence>
<accession>D7BK05</accession>
<evidence type="ECO:0000256" key="10">
    <source>
        <dbReference type="ARBA" id="ARBA00022977"/>
    </source>
</evidence>
<dbReference type="GO" id="GO:0009229">
    <property type="term" value="P:thiamine diphosphate biosynthetic process"/>
    <property type="evidence" value="ECO:0007669"/>
    <property type="project" value="UniProtKB-UniRule"/>
</dbReference>
<evidence type="ECO:0000256" key="7">
    <source>
        <dbReference type="ARBA" id="ARBA00022777"/>
    </source>
</evidence>
<feature type="binding site" evidence="11">
    <location>
        <position position="168"/>
    </location>
    <ligand>
        <name>ATP</name>
        <dbReference type="ChEBI" id="CHEBI:30616"/>
    </ligand>
</feature>
<evidence type="ECO:0000256" key="5">
    <source>
        <dbReference type="ARBA" id="ARBA00022723"/>
    </source>
</evidence>
<dbReference type="eggNOG" id="COG2145">
    <property type="taxonomic scope" value="Bacteria"/>
</dbReference>
<keyword evidence="4 11" id="KW-0808">Transferase</keyword>
<dbReference type="UniPathway" id="UPA00060">
    <property type="reaction ID" value="UER00139"/>
</dbReference>
<dbReference type="RefSeq" id="WP_013170477.1">
    <property type="nucleotide sequence ID" value="NC_014218.1"/>
</dbReference>
<dbReference type="OrthoDB" id="8909021at2"/>
<comment type="function">
    <text evidence="11">Catalyzes the phosphorylation of the hydroxyl group of 4-methyl-5-beta-hydroxyethylthiazole (THZ).</text>
</comment>
<protein>
    <recommendedName>
        <fullName evidence="11">Hydroxyethylthiazole kinase</fullName>
        <ecNumber evidence="11">2.7.1.50</ecNumber>
    </recommendedName>
    <alternativeName>
        <fullName evidence="11">4-methyl-5-beta-hydroxyethylthiazole kinase</fullName>
        <shortName evidence="11">TH kinase</shortName>
        <shortName evidence="11">Thz kinase</shortName>
    </alternativeName>
</protein>
<evidence type="ECO:0000256" key="3">
    <source>
        <dbReference type="ARBA" id="ARBA00004868"/>
    </source>
</evidence>
<evidence type="ECO:0000256" key="4">
    <source>
        <dbReference type="ARBA" id="ARBA00022679"/>
    </source>
</evidence>
<dbReference type="AlphaFoldDB" id="D7BK05"/>
<evidence type="ECO:0000256" key="11">
    <source>
        <dbReference type="HAMAP-Rule" id="MF_00228"/>
    </source>
</evidence>
<evidence type="ECO:0000256" key="1">
    <source>
        <dbReference type="ARBA" id="ARBA00001771"/>
    </source>
</evidence>
<dbReference type="PRINTS" id="PR01099">
    <property type="entry name" value="HYETHTZKNASE"/>
</dbReference>
<dbReference type="SUPFAM" id="SSF53613">
    <property type="entry name" value="Ribokinase-like"/>
    <property type="match status" value="1"/>
</dbReference>
<keyword evidence="8 11" id="KW-0067">ATP-binding</keyword>
<dbReference type="HAMAP" id="MF_00228">
    <property type="entry name" value="Thz_kinase"/>
    <property type="match status" value="1"/>
</dbReference>
<dbReference type="EC" id="2.7.1.50" evidence="11"/>
<evidence type="ECO:0000256" key="2">
    <source>
        <dbReference type="ARBA" id="ARBA00001946"/>
    </source>
</evidence>
<keyword evidence="7 11" id="KW-0418">Kinase</keyword>
<evidence type="ECO:0000313" key="12">
    <source>
        <dbReference type="EMBL" id="ADH92985.1"/>
    </source>
</evidence>
<reference evidence="12 13" key="1">
    <citation type="journal article" date="2010" name="Stand. Genomic Sci.">
        <title>Complete genome sequence of Arcanobacterium haemolyticum type strain (11018).</title>
        <authorList>
            <person name="Yasawong M."/>
            <person name="Teshima H."/>
            <person name="Lapidus A."/>
            <person name="Nolan M."/>
            <person name="Lucas S."/>
            <person name="Glavina Del Rio T."/>
            <person name="Tice H."/>
            <person name="Cheng J."/>
            <person name="Bruce D."/>
            <person name="Detter C."/>
            <person name="Tapia R."/>
            <person name="Han C."/>
            <person name="Goodwin L."/>
            <person name="Pitluck S."/>
            <person name="Liolios K."/>
            <person name="Ivanova N."/>
            <person name="Mavromatis K."/>
            <person name="Mikhailova N."/>
            <person name="Pati A."/>
            <person name="Chen A."/>
            <person name="Palaniappan K."/>
            <person name="Land M."/>
            <person name="Hauser L."/>
            <person name="Chang Y."/>
            <person name="Jeffries C."/>
            <person name="Rohde M."/>
            <person name="Sikorski J."/>
            <person name="Pukall R."/>
            <person name="Goker M."/>
            <person name="Woyke T."/>
            <person name="Bristow J."/>
            <person name="Eisen J."/>
            <person name="Markowitz V."/>
            <person name="Hugenholtz P."/>
            <person name="Kyrpides N."/>
            <person name="Klenk H."/>
        </authorList>
    </citation>
    <scope>NUCLEOTIDE SEQUENCE [LARGE SCALE GENOMIC DNA]</scope>
    <source>
        <strain evidence="13">ATCC 9345 / DSM 20595 / CCUG 17215 / LMG 16163 / NBRC 15585 / NCTC 8452 / 11018</strain>
    </source>
</reference>
<keyword evidence="6 11" id="KW-0547">Nucleotide-binding</keyword>
<dbReference type="InterPro" id="IPR000417">
    <property type="entry name" value="Hyethyz_kinase"/>
</dbReference>